<dbReference type="Pfam" id="PF00528">
    <property type="entry name" value="BPD_transp_1"/>
    <property type="match status" value="1"/>
</dbReference>
<feature type="transmembrane region" description="Helical" evidence="7">
    <location>
        <begin position="42"/>
        <end position="65"/>
    </location>
</feature>
<keyword evidence="2 7" id="KW-0813">Transport</keyword>
<reference evidence="10 11" key="1">
    <citation type="submission" date="2022-02" db="EMBL/GenBank/DDBJ databases">
        <title>The car tank lid bacteriome: a reservoir of bacteria with potential in bioremediation of fuel.</title>
        <authorList>
            <person name="Vidal-Verdu A."/>
            <person name="Gomez-Martinez D."/>
            <person name="Latorre-Perez A."/>
            <person name="Pereto J."/>
            <person name="Porcar M."/>
        </authorList>
    </citation>
    <scope>NUCLEOTIDE SEQUENCE [LARGE SCALE GENOMIC DNA]</scope>
    <source>
        <strain evidence="10 11">4D.3</strain>
    </source>
</reference>
<organism evidence="10 11">
    <name type="scientific">Isoptericola peretonis</name>
    <dbReference type="NCBI Taxonomy" id="2918523"/>
    <lineage>
        <taxon>Bacteria</taxon>
        <taxon>Bacillati</taxon>
        <taxon>Actinomycetota</taxon>
        <taxon>Actinomycetes</taxon>
        <taxon>Micrococcales</taxon>
        <taxon>Promicromonosporaceae</taxon>
        <taxon>Isoptericola</taxon>
    </lineage>
</organism>
<feature type="transmembrane region" description="Helical" evidence="7">
    <location>
        <begin position="175"/>
        <end position="192"/>
    </location>
</feature>
<evidence type="ECO:0000256" key="4">
    <source>
        <dbReference type="ARBA" id="ARBA00022692"/>
    </source>
</evidence>
<comment type="subcellular location">
    <subcellularLocation>
        <location evidence="1 7">Cell membrane</location>
        <topology evidence="1 7">Multi-pass membrane protein</topology>
    </subcellularLocation>
</comment>
<evidence type="ECO:0000256" key="6">
    <source>
        <dbReference type="ARBA" id="ARBA00023136"/>
    </source>
</evidence>
<comment type="similarity">
    <text evidence="7">Belongs to the binding-protein-dependent transport system permease family.</text>
</comment>
<dbReference type="SUPFAM" id="SSF161098">
    <property type="entry name" value="MetI-like"/>
    <property type="match status" value="1"/>
</dbReference>
<gene>
    <name evidence="10" type="ORF">M1843_06775</name>
</gene>
<dbReference type="InterPro" id="IPR000515">
    <property type="entry name" value="MetI-like"/>
</dbReference>
<sequence length="311" mass="34486">MVAPPPAVQSTPPRPRRRAGRDDRGERSTDARGPRLSHTAGSWIQAGLLVVIAAIALVPLVAIFVGTFQDGNDVIRRGMSFDVDVSALNLDNYVMLFTDSGAYFQWFGNSLVLTVVQVVLTLLVSSFVAYGFAMYDFPGKSLWFVMVLLVMTVPFEMLMLPLYVQVNDMGLADTYTVIVLPFLAQAVTIFFFRQYFLGIPKDLLEAGRVDGVTEFGIFFRIVLPISKPAMAAMAILNGMICWNNFLWPLLVLRTPEKFTLPIGLNTLLTPYGNNYELLIIGAFFSLIPILILFLAFQRFFIEGMTAGAVKG</sequence>
<evidence type="ECO:0000256" key="8">
    <source>
        <dbReference type="SAM" id="MobiDB-lite"/>
    </source>
</evidence>
<feature type="transmembrane region" description="Helical" evidence="7">
    <location>
        <begin position="229"/>
        <end position="250"/>
    </location>
</feature>
<keyword evidence="4 7" id="KW-0812">Transmembrane</keyword>
<dbReference type="CDD" id="cd06261">
    <property type="entry name" value="TM_PBP2"/>
    <property type="match status" value="1"/>
</dbReference>
<dbReference type="Gene3D" id="1.10.3720.10">
    <property type="entry name" value="MetI-like"/>
    <property type="match status" value="1"/>
</dbReference>
<dbReference type="Proteomes" id="UP001651050">
    <property type="component" value="Unassembled WGS sequence"/>
</dbReference>
<dbReference type="EMBL" id="JALQCY010000002">
    <property type="protein sequence ID" value="MCK9793443.1"/>
    <property type="molecule type" value="Genomic_DNA"/>
</dbReference>
<feature type="region of interest" description="Disordered" evidence="8">
    <location>
        <begin position="1"/>
        <end position="37"/>
    </location>
</feature>
<feature type="transmembrane region" description="Helical" evidence="7">
    <location>
        <begin position="106"/>
        <end position="130"/>
    </location>
</feature>
<name>A0ABT0J1R7_9MICO</name>
<keyword evidence="11" id="KW-1185">Reference proteome</keyword>
<dbReference type="InterPro" id="IPR035906">
    <property type="entry name" value="MetI-like_sf"/>
</dbReference>
<accession>A0ABT0J1R7</accession>
<evidence type="ECO:0000313" key="11">
    <source>
        <dbReference type="Proteomes" id="UP001651050"/>
    </source>
</evidence>
<evidence type="ECO:0000259" key="9">
    <source>
        <dbReference type="PROSITE" id="PS50928"/>
    </source>
</evidence>
<evidence type="ECO:0000256" key="7">
    <source>
        <dbReference type="RuleBase" id="RU363032"/>
    </source>
</evidence>
<feature type="domain" description="ABC transmembrane type-1" evidence="9">
    <location>
        <begin position="107"/>
        <end position="296"/>
    </location>
</feature>
<evidence type="ECO:0000256" key="5">
    <source>
        <dbReference type="ARBA" id="ARBA00022989"/>
    </source>
</evidence>
<dbReference type="PANTHER" id="PTHR43744">
    <property type="entry name" value="ABC TRANSPORTER PERMEASE PROTEIN MG189-RELATED-RELATED"/>
    <property type="match status" value="1"/>
</dbReference>
<keyword evidence="6 7" id="KW-0472">Membrane</keyword>
<comment type="caution">
    <text evidence="10">The sequence shown here is derived from an EMBL/GenBank/DDBJ whole genome shotgun (WGS) entry which is preliminary data.</text>
</comment>
<dbReference type="RefSeq" id="WP_416343712.1">
    <property type="nucleotide sequence ID" value="NZ_JALQCY010000002.1"/>
</dbReference>
<feature type="transmembrane region" description="Helical" evidence="7">
    <location>
        <begin position="277"/>
        <end position="296"/>
    </location>
</feature>
<evidence type="ECO:0000256" key="3">
    <source>
        <dbReference type="ARBA" id="ARBA00022475"/>
    </source>
</evidence>
<evidence type="ECO:0000256" key="2">
    <source>
        <dbReference type="ARBA" id="ARBA00022448"/>
    </source>
</evidence>
<feature type="transmembrane region" description="Helical" evidence="7">
    <location>
        <begin position="142"/>
        <end position="163"/>
    </location>
</feature>
<proteinExistence type="inferred from homology"/>
<evidence type="ECO:0000313" key="10">
    <source>
        <dbReference type="EMBL" id="MCK9793443.1"/>
    </source>
</evidence>
<keyword evidence="5 7" id="KW-1133">Transmembrane helix</keyword>
<feature type="compositionally biased region" description="Basic and acidic residues" evidence="8">
    <location>
        <begin position="20"/>
        <end position="33"/>
    </location>
</feature>
<dbReference type="PANTHER" id="PTHR43744:SF2">
    <property type="entry name" value="ARABINOOLIGOSACCHARIDES TRANSPORT SYSTEM PERMEASE PROTEIN ARAQ"/>
    <property type="match status" value="1"/>
</dbReference>
<evidence type="ECO:0000256" key="1">
    <source>
        <dbReference type="ARBA" id="ARBA00004651"/>
    </source>
</evidence>
<keyword evidence="3" id="KW-1003">Cell membrane</keyword>
<dbReference type="PROSITE" id="PS50928">
    <property type="entry name" value="ABC_TM1"/>
    <property type="match status" value="1"/>
</dbReference>
<protein>
    <submittedName>
        <fullName evidence="10">Carbohydrate ABC transporter permease</fullName>
    </submittedName>
</protein>